<dbReference type="EMBL" id="CP002191">
    <property type="protein sequence ID" value="AFD24502.1"/>
    <property type="molecule type" value="Genomic_DNA"/>
</dbReference>
<gene>
    <name evidence="1" type="ordered locus">DGo_CA0575</name>
</gene>
<dbReference type="AlphaFoldDB" id="H8GWN2"/>
<proteinExistence type="predicted"/>
<dbReference type="PATRIC" id="fig|745776.4.peg.586"/>
<evidence type="ECO:0000313" key="2">
    <source>
        <dbReference type="Proteomes" id="UP000007575"/>
    </source>
</evidence>
<dbReference type="KEGG" id="dgo:DGo_CA0575"/>
<accession>H8GWN2</accession>
<name>H8GWN2_DEIGI</name>
<organism evidence="1 2">
    <name type="scientific">Deinococcus gobiensis (strain DSM 21396 / JCM 16679 / CGMCC 1.7299 / I-0)</name>
    <dbReference type="NCBI Taxonomy" id="745776"/>
    <lineage>
        <taxon>Bacteria</taxon>
        <taxon>Thermotogati</taxon>
        <taxon>Deinococcota</taxon>
        <taxon>Deinococci</taxon>
        <taxon>Deinococcales</taxon>
        <taxon>Deinococcaceae</taxon>
        <taxon>Deinococcus</taxon>
    </lineage>
</organism>
<evidence type="ECO:0000313" key="1">
    <source>
        <dbReference type="EMBL" id="AFD24502.1"/>
    </source>
</evidence>
<reference evidence="1 2" key="1">
    <citation type="journal article" date="2012" name="PLoS ONE">
        <title>Genome sequence and transcriptome analysis of the radioresistant bacterium Deinococcus gobiensis: insights into the extreme environmental adaptations.</title>
        <authorList>
            <person name="Yuan M."/>
            <person name="Chen M."/>
            <person name="Zhang W."/>
            <person name="Lu W."/>
            <person name="Wang J."/>
            <person name="Yang M."/>
            <person name="Zhao P."/>
            <person name="Tang R."/>
            <person name="Li X."/>
            <person name="Hao Y."/>
            <person name="Zhou Z."/>
            <person name="Zhan Y."/>
            <person name="Yu H."/>
            <person name="Teng C."/>
            <person name="Yan Y."/>
            <person name="Ping S."/>
            <person name="Wang Y."/>
            <person name="Lin M."/>
        </authorList>
    </citation>
    <scope>NUCLEOTIDE SEQUENCE [LARGE SCALE GENOMIC DNA]</scope>
    <source>
        <strain evidence="1 2">I-0</strain>
    </source>
</reference>
<dbReference type="Proteomes" id="UP000007575">
    <property type="component" value="Chromosome"/>
</dbReference>
<dbReference type="HOGENOM" id="CLU_3079051_0_0_0"/>
<protein>
    <submittedName>
        <fullName evidence="1">Uncharacterized protein</fullName>
    </submittedName>
</protein>
<keyword evidence="2" id="KW-1185">Reference proteome</keyword>
<sequence length="52" mass="6138">MFRNWAEHSGVPCRYQIAQCRAPDPSTSQDVGQMKEHRHQQTKEITLFCLYN</sequence>